<keyword evidence="2" id="KW-1185">Reference proteome</keyword>
<dbReference type="Gene3D" id="3.40.50.12370">
    <property type="match status" value="1"/>
</dbReference>
<name>A0A5C5UV82_9BACT</name>
<comment type="caution">
    <text evidence="1">The sequence shown here is derived from an EMBL/GenBank/DDBJ whole genome shotgun (WGS) entry which is preliminary data.</text>
</comment>
<dbReference type="AlphaFoldDB" id="A0A5C5UV82"/>
<proteinExistence type="predicted"/>
<protein>
    <submittedName>
        <fullName evidence="1">Universal stress protein family protein</fullName>
    </submittedName>
</protein>
<dbReference type="RefSeq" id="WP_146568647.1">
    <property type="nucleotide sequence ID" value="NZ_SIHJ01000005.1"/>
</dbReference>
<dbReference type="SUPFAM" id="SSF52402">
    <property type="entry name" value="Adenine nucleotide alpha hydrolases-like"/>
    <property type="match status" value="1"/>
</dbReference>
<gene>
    <name evidence="1" type="ORF">KOR34_48440</name>
</gene>
<dbReference type="OrthoDB" id="249888at2"/>
<evidence type="ECO:0000313" key="2">
    <source>
        <dbReference type="Proteomes" id="UP000316714"/>
    </source>
</evidence>
<evidence type="ECO:0000313" key="1">
    <source>
        <dbReference type="EMBL" id="TWT30286.1"/>
    </source>
</evidence>
<dbReference type="EMBL" id="SIHJ01000005">
    <property type="protein sequence ID" value="TWT30286.1"/>
    <property type="molecule type" value="Genomic_DNA"/>
</dbReference>
<reference evidence="1 2" key="1">
    <citation type="submission" date="2019-02" db="EMBL/GenBank/DDBJ databases">
        <title>Deep-cultivation of Planctomycetes and their phenomic and genomic characterization uncovers novel biology.</title>
        <authorList>
            <person name="Wiegand S."/>
            <person name="Jogler M."/>
            <person name="Boedeker C."/>
            <person name="Pinto D."/>
            <person name="Vollmers J."/>
            <person name="Rivas-Marin E."/>
            <person name="Kohn T."/>
            <person name="Peeters S.H."/>
            <person name="Heuer A."/>
            <person name="Rast P."/>
            <person name="Oberbeckmann S."/>
            <person name="Bunk B."/>
            <person name="Jeske O."/>
            <person name="Meyerdierks A."/>
            <person name="Storesund J.E."/>
            <person name="Kallscheuer N."/>
            <person name="Luecker S."/>
            <person name="Lage O.M."/>
            <person name="Pohl T."/>
            <person name="Merkel B.J."/>
            <person name="Hornburger P."/>
            <person name="Mueller R.-W."/>
            <person name="Bruemmer F."/>
            <person name="Labrenz M."/>
            <person name="Spormann A.M."/>
            <person name="Op Den Camp H."/>
            <person name="Overmann J."/>
            <person name="Amann R."/>
            <person name="Jetten M.S.M."/>
            <person name="Mascher T."/>
            <person name="Medema M.H."/>
            <person name="Devos D.P."/>
            <person name="Kaster A.-K."/>
            <person name="Ovreas L."/>
            <person name="Rohde M."/>
            <person name="Galperin M.Y."/>
            <person name="Jogler C."/>
        </authorList>
    </citation>
    <scope>NUCLEOTIDE SEQUENCE [LARGE SCALE GENOMIC DNA]</scope>
    <source>
        <strain evidence="1 2">KOR34</strain>
    </source>
</reference>
<sequence>MPDPTQRHVDSELSESMDLFERADVGAGIEIAPRRPKRVLVATDGSTQDHALTLFAKQLQDRLACEIGRLDLGDGAPSTTEQRVEMDATVVEADASLEDDYDQILAAAESFGADLLMLPCPYRRDFESLGEDSAGTVMEVVAARSKVPTIFIRRPDAVGRDPSNHVRIILTRENAAANETARWAAGLVQPSGRLELLLLVEQSTFKNFREIMNSLQPDAEFNPADLEDALARTYARLHSGLQRASREHGFSYDLIIRYEADEQPITPEHPETHPALMALGLVRHDHDSRNEIHDFVRRSPHPVLVAPVD</sequence>
<dbReference type="Proteomes" id="UP000316714">
    <property type="component" value="Unassembled WGS sequence"/>
</dbReference>
<accession>A0A5C5UV82</accession>
<organism evidence="1 2">
    <name type="scientific">Posidoniimonas corsicana</name>
    <dbReference type="NCBI Taxonomy" id="1938618"/>
    <lineage>
        <taxon>Bacteria</taxon>
        <taxon>Pseudomonadati</taxon>
        <taxon>Planctomycetota</taxon>
        <taxon>Planctomycetia</taxon>
        <taxon>Pirellulales</taxon>
        <taxon>Lacipirellulaceae</taxon>
        <taxon>Posidoniimonas</taxon>
    </lineage>
</organism>